<organism evidence="2 3">
    <name type="scientific">Psychracetigena formicireducens</name>
    <dbReference type="NCBI Taxonomy" id="2986056"/>
    <lineage>
        <taxon>Bacteria</taxon>
        <taxon>Bacillati</taxon>
        <taxon>Candidatus Lithacetigenota</taxon>
        <taxon>Candidatus Psychracetigena</taxon>
    </lineage>
</organism>
<dbReference type="InterPro" id="IPR009078">
    <property type="entry name" value="Ferritin-like_SF"/>
</dbReference>
<reference evidence="2 3" key="1">
    <citation type="journal article" date="2021" name="bioRxiv">
        <title>Unique metabolic strategies in Hadean analogues reveal hints for primordial physiology.</title>
        <authorList>
            <person name="Nobu M.K."/>
            <person name="Nakai R."/>
            <person name="Tamazawa S."/>
            <person name="Mori H."/>
            <person name="Toyoda A."/>
            <person name="Ijiri A."/>
            <person name="Suzuki S."/>
            <person name="Kurokawa K."/>
            <person name="Kamagata Y."/>
            <person name="Tamaki H."/>
        </authorList>
    </citation>
    <scope>NUCLEOTIDE SEQUENCE [LARGE SCALE GENOMIC DNA]</scope>
    <source>
        <strain evidence="2">BS525</strain>
    </source>
</reference>
<dbReference type="Proteomes" id="UP000811545">
    <property type="component" value="Unassembled WGS sequence"/>
</dbReference>
<evidence type="ECO:0000259" key="1">
    <source>
        <dbReference type="Pfam" id="PF02915"/>
    </source>
</evidence>
<dbReference type="Gene3D" id="1.20.1260.10">
    <property type="match status" value="1"/>
</dbReference>
<evidence type="ECO:0000313" key="3">
    <source>
        <dbReference type="Proteomes" id="UP000811545"/>
    </source>
</evidence>
<dbReference type="InterPro" id="IPR012347">
    <property type="entry name" value="Ferritin-like"/>
</dbReference>
<protein>
    <recommendedName>
        <fullName evidence="1">Rubrerythrin diiron-binding domain-containing protein</fullName>
    </recommendedName>
</protein>
<gene>
    <name evidence="2" type="ORF">DDT42_00362</name>
</gene>
<feature type="domain" description="Rubrerythrin diiron-binding" evidence="1">
    <location>
        <begin position="9"/>
        <end position="154"/>
    </location>
</feature>
<name>A0A9E2F411_PSYF1</name>
<dbReference type="GO" id="GO:0046872">
    <property type="term" value="F:metal ion binding"/>
    <property type="evidence" value="ECO:0007669"/>
    <property type="project" value="InterPro"/>
</dbReference>
<dbReference type="Pfam" id="PF02915">
    <property type="entry name" value="Rubrerythrin"/>
    <property type="match status" value="1"/>
</dbReference>
<comment type="caution">
    <text evidence="2">The sequence shown here is derived from an EMBL/GenBank/DDBJ whole genome shotgun (WGS) entry which is preliminary data.</text>
</comment>
<dbReference type="SUPFAM" id="SSF47240">
    <property type="entry name" value="Ferritin-like"/>
    <property type="match status" value="1"/>
</dbReference>
<dbReference type="InterPro" id="IPR003251">
    <property type="entry name" value="Rr_diiron-bd_dom"/>
</dbReference>
<proteinExistence type="predicted"/>
<dbReference type="GO" id="GO:0016491">
    <property type="term" value="F:oxidoreductase activity"/>
    <property type="evidence" value="ECO:0007669"/>
    <property type="project" value="InterPro"/>
</dbReference>
<sequence length="161" mass="18792">MKITLSTEELILIAVKIEENGINFYKSLLNRKLNLKLRNLLDYLLKEEEKHKISFKELLLLTTQKSEDQLLYTNEESINYLYSLADSIIFNMNDKGANLLNLSFTDIQGIEGAMILEKESILFYQELLNNIRSEATKQLINEIINQEKEHLVKLVNLRSEL</sequence>
<accession>A0A9E2F411</accession>
<evidence type="ECO:0000313" key="2">
    <source>
        <dbReference type="EMBL" id="MBT9144521.1"/>
    </source>
</evidence>
<dbReference type="EMBL" id="QLTW01000010">
    <property type="protein sequence ID" value="MBT9144521.1"/>
    <property type="molecule type" value="Genomic_DNA"/>
</dbReference>
<dbReference type="AlphaFoldDB" id="A0A9E2F411"/>